<dbReference type="GO" id="GO:0004402">
    <property type="term" value="F:histone acetyltransferase activity"/>
    <property type="evidence" value="ECO:0007669"/>
    <property type="project" value="InterPro"/>
</dbReference>
<dbReference type="CDD" id="cd04301">
    <property type="entry name" value="NAT_SF"/>
    <property type="match status" value="1"/>
</dbReference>
<evidence type="ECO:0000256" key="3">
    <source>
        <dbReference type="ARBA" id="ARBA00022679"/>
    </source>
</evidence>
<dbReference type="PANTHER" id="PTHR10615">
    <property type="entry name" value="HISTONE ACETYLTRANSFERASE"/>
    <property type="match status" value="1"/>
</dbReference>
<comment type="similarity">
    <text evidence="1 8">Belongs to the MYST (SAS/MOZ) family.</text>
</comment>
<evidence type="ECO:0000256" key="1">
    <source>
        <dbReference type="ARBA" id="ARBA00010107"/>
    </source>
</evidence>
<dbReference type="GO" id="GO:0000785">
    <property type="term" value="C:chromatin"/>
    <property type="evidence" value="ECO:0007669"/>
    <property type="project" value="TreeGrafter"/>
</dbReference>
<feature type="compositionally biased region" description="Polar residues" evidence="9">
    <location>
        <begin position="110"/>
        <end position="123"/>
    </location>
</feature>
<keyword evidence="6" id="KW-0007">Acetylation</keyword>
<dbReference type="Gene3D" id="3.30.60.60">
    <property type="entry name" value="N-acetyl transferase-like"/>
    <property type="match status" value="1"/>
</dbReference>
<dbReference type="Gene3D" id="1.10.10.10">
    <property type="entry name" value="Winged helix-like DNA-binding domain superfamily/Winged helix DNA-binding domain"/>
    <property type="match status" value="1"/>
</dbReference>
<evidence type="ECO:0000256" key="6">
    <source>
        <dbReference type="ARBA" id="ARBA00022990"/>
    </source>
</evidence>
<dbReference type="InterPro" id="IPR025995">
    <property type="entry name" value="Tudor-knot"/>
</dbReference>
<dbReference type="VEuPathDB" id="TriTrypDB:ECC02_006497"/>
<keyword evidence="3" id="KW-0808">Transferase</keyword>
<dbReference type="Pfam" id="PF01853">
    <property type="entry name" value="MOZ_SAS"/>
    <property type="match status" value="1"/>
</dbReference>
<dbReference type="Proteomes" id="UP000583944">
    <property type="component" value="Unassembled WGS sequence"/>
</dbReference>
<comment type="subcellular location">
    <subcellularLocation>
        <location evidence="8">Nucleus</location>
    </subcellularLocation>
</comment>
<dbReference type="GO" id="GO:0008270">
    <property type="term" value="F:zinc ion binding"/>
    <property type="evidence" value="ECO:0007669"/>
    <property type="project" value="UniProtKB-KW"/>
</dbReference>
<dbReference type="SUPFAM" id="SSF55729">
    <property type="entry name" value="Acyl-CoA N-acyltransferases (Nat)"/>
    <property type="match status" value="1"/>
</dbReference>
<dbReference type="GO" id="GO:0003682">
    <property type="term" value="F:chromatin binding"/>
    <property type="evidence" value="ECO:0007669"/>
    <property type="project" value="TreeGrafter"/>
</dbReference>
<dbReference type="VEuPathDB" id="TriTrypDB:BCY84_20349"/>
<dbReference type="GO" id="GO:0006357">
    <property type="term" value="P:regulation of transcription by RNA polymerase II"/>
    <property type="evidence" value="ECO:0007669"/>
    <property type="project" value="TreeGrafter"/>
</dbReference>
<dbReference type="GO" id="GO:0005634">
    <property type="term" value="C:nucleus"/>
    <property type="evidence" value="ECO:0007669"/>
    <property type="project" value="UniProtKB-SubCell"/>
</dbReference>
<gene>
    <name evidence="11" type="ORF">ECC02_006497</name>
</gene>
<dbReference type="AlphaFoldDB" id="A0A7J6Y176"/>
<evidence type="ECO:0000313" key="11">
    <source>
        <dbReference type="EMBL" id="KAF5220429.1"/>
    </source>
</evidence>
<keyword evidence="8" id="KW-0539">Nucleus</keyword>
<evidence type="ECO:0000313" key="12">
    <source>
        <dbReference type="Proteomes" id="UP000583944"/>
    </source>
</evidence>
<proteinExistence type="inferred from homology"/>
<reference evidence="11 12" key="1">
    <citation type="journal article" date="2019" name="Genome Biol. Evol.">
        <title>Nanopore Sequencing Significantly Improves Genome Assembly of the Protozoan Parasite Trypanosoma cruzi.</title>
        <authorList>
            <person name="Diaz-Viraque F."/>
            <person name="Pita S."/>
            <person name="Greif G."/>
            <person name="de Souza R.C.M."/>
            <person name="Iraola G."/>
            <person name="Robello C."/>
        </authorList>
    </citation>
    <scope>NUCLEOTIDE SEQUENCE [LARGE SCALE GENOMIC DNA]</scope>
    <source>
        <strain evidence="11 12">Berenice</strain>
    </source>
</reference>
<dbReference type="Gene3D" id="3.40.630.30">
    <property type="match status" value="1"/>
</dbReference>
<dbReference type="EC" id="2.3.1.48" evidence="2 8"/>
<dbReference type="GO" id="GO:0003712">
    <property type="term" value="F:transcription coregulator activity"/>
    <property type="evidence" value="ECO:0007669"/>
    <property type="project" value="TreeGrafter"/>
</dbReference>
<evidence type="ECO:0000259" key="10">
    <source>
        <dbReference type="PROSITE" id="PS51726"/>
    </source>
</evidence>
<protein>
    <recommendedName>
        <fullName evidence="2 8">Histone acetyltransferase</fullName>
        <ecNumber evidence="2 8">2.3.1.48</ecNumber>
    </recommendedName>
</protein>
<dbReference type="InterPro" id="IPR016181">
    <property type="entry name" value="Acyl_CoA_acyltransferase"/>
</dbReference>
<dbReference type="SUPFAM" id="SSF54160">
    <property type="entry name" value="Chromo domain-like"/>
    <property type="match status" value="1"/>
</dbReference>
<feature type="compositionally biased region" description="Polar residues" evidence="9">
    <location>
        <begin position="76"/>
        <end position="85"/>
    </location>
</feature>
<feature type="domain" description="MYST-type HAT" evidence="10">
    <location>
        <begin position="142"/>
        <end position="455"/>
    </location>
</feature>
<dbReference type="EMBL" id="JABDHM010000051">
    <property type="protein sequence ID" value="KAF5220429.1"/>
    <property type="molecule type" value="Genomic_DNA"/>
</dbReference>
<evidence type="ECO:0000256" key="5">
    <source>
        <dbReference type="ARBA" id="ARBA00022833"/>
    </source>
</evidence>
<dbReference type="Gene3D" id="2.30.30.140">
    <property type="match status" value="1"/>
</dbReference>
<evidence type="ECO:0000256" key="8">
    <source>
        <dbReference type="RuleBase" id="RU361211"/>
    </source>
</evidence>
<dbReference type="InterPro" id="IPR016197">
    <property type="entry name" value="Chromo-like_dom_sf"/>
</dbReference>
<evidence type="ECO:0000256" key="4">
    <source>
        <dbReference type="ARBA" id="ARBA00022771"/>
    </source>
</evidence>
<organism evidence="11 12">
    <name type="scientific">Trypanosoma cruzi</name>
    <dbReference type="NCBI Taxonomy" id="5693"/>
    <lineage>
        <taxon>Eukaryota</taxon>
        <taxon>Discoba</taxon>
        <taxon>Euglenozoa</taxon>
        <taxon>Kinetoplastea</taxon>
        <taxon>Metakinetoplastina</taxon>
        <taxon>Trypanosomatida</taxon>
        <taxon>Trypanosomatidae</taxon>
        <taxon>Trypanosoma</taxon>
        <taxon>Schizotrypanum</taxon>
    </lineage>
</organism>
<accession>A0A7J6Y176</accession>
<feature type="region of interest" description="Disordered" evidence="9">
    <location>
        <begin position="71"/>
        <end position="123"/>
    </location>
</feature>
<dbReference type="Pfam" id="PF11717">
    <property type="entry name" value="Tudor-knot"/>
    <property type="match status" value="1"/>
</dbReference>
<dbReference type="PANTHER" id="PTHR10615:SF161">
    <property type="entry name" value="HISTONE ACETYLTRANSFERASE KAT7"/>
    <property type="match status" value="1"/>
</dbReference>
<keyword evidence="5" id="KW-0862">Zinc</keyword>
<evidence type="ECO:0000256" key="2">
    <source>
        <dbReference type="ARBA" id="ARBA00013184"/>
    </source>
</evidence>
<comment type="caution">
    <text evidence="11">The sequence shown here is derived from an EMBL/GenBank/DDBJ whole genome shotgun (WGS) entry which is preliminary data.</text>
</comment>
<dbReference type="PROSITE" id="PS51726">
    <property type="entry name" value="MYST_HAT"/>
    <property type="match status" value="1"/>
</dbReference>
<feature type="active site" description="Proton donor/acceptor" evidence="7">
    <location>
        <position position="356"/>
    </location>
</feature>
<name>A0A7J6Y176_TRYCR</name>
<comment type="catalytic activity">
    <reaction evidence="8">
        <text>L-lysyl-[protein] + acetyl-CoA = N(6)-acetyl-L-lysyl-[protein] + CoA + H(+)</text>
        <dbReference type="Rhea" id="RHEA:45948"/>
        <dbReference type="Rhea" id="RHEA-COMP:9752"/>
        <dbReference type="Rhea" id="RHEA-COMP:10731"/>
        <dbReference type="ChEBI" id="CHEBI:15378"/>
        <dbReference type="ChEBI" id="CHEBI:29969"/>
        <dbReference type="ChEBI" id="CHEBI:57287"/>
        <dbReference type="ChEBI" id="CHEBI:57288"/>
        <dbReference type="ChEBI" id="CHEBI:61930"/>
        <dbReference type="EC" id="2.3.1.48"/>
    </reaction>
</comment>
<sequence length="490" mass="56062">MKKKKKKKMTRGMSVFEARQKVYATLHGTFHAAIVQEVAVDAETGQYLYYVHYVEQDSRMDCWLPASELKERRQGRQASKQQTNKPGGGGITTRGQSRLVAGKEDEVSRGPNTPTSSAKRSNLQNCVNISTTRARKDSSFFSRPKNIHAICMGPYEVATWYFSPYHLARPQIQQGLKQNAELFSGKMELQLRQENKKSAFQTAVVPTSFVLHICPFCLHPFTAHEDVVRHLQIVCPRHPPGNEIYRDPVRQLVVLEMDAVVEPVFCEHLALLSKLFLEHKALDHDMTPFLFYVLCAVQPHGLEVLGYFSKEKQSPEMYNLSCILVLPQFQSRGIGRFLIELSYELSRREGRIGSPEKPLSDLGEKLYLGYWGDVIVSALARAIEENHCATLDYLVQATYLSQADVLRTLQYLRLLNGTQIVVSEESIERCYSRRLHRERSGKNYVFYPHLLSWSPHMYYELKEQDVAPPIYVTQSEELEQNAASKGQRVL</sequence>
<evidence type="ECO:0000256" key="9">
    <source>
        <dbReference type="SAM" id="MobiDB-lite"/>
    </source>
</evidence>
<keyword evidence="4" id="KW-0863">Zinc-finger</keyword>
<dbReference type="InterPro" id="IPR036388">
    <property type="entry name" value="WH-like_DNA-bd_sf"/>
</dbReference>
<dbReference type="InterPro" id="IPR002717">
    <property type="entry name" value="HAT_MYST-type"/>
</dbReference>
<evidence type="ECO:0000256" key="7">
    <source>
        <dbReference type="PIRSR" id="PIRSR602717-51"/>
    </source>
</evidence>
<keyword evidence="4" id="KW-0479">Metal-binding</keyword>
<dbReference type="InterPro" id="IPR050603">
    <property type="entry name" value="MYST_HAT"/>
</dbReference>